<dbReference type="EMBL" id="NAJM01000019">
    <property type="protein sequence ID" value="RVX71185.1"/>
    <property type="molecule type" value="Genomic_DNA"/>
</dbReference>
<evidence type="ECO:0000256" key="1">
    <source>
        <dbReference type="SAM" id="MobiDB-lite"/>
    </source>
</evidence>
<dbReference type="InterPro" id="IPR032552">
    <property type="entry name" value="RSB_motif"/>
</dbReference>
<feature type="compositionally biased region" description="Basic and acidic residues" evidence="1">
    <location>
        <begin position="263"/>
        <end position="282"/>
    </location>
</feature>
<dbReference type="AlphaFoldDB" id="A0A438N6B3"/>
<dbReference type="PANTHER" id="PTHR47031:SF3">
    <property type="entry name" value="SAP DOMAIN-CONTAINING PROTEIN"/>
    <property type="match status" value="1"/>
</dbReference>
<feature type="compositionally biased region" description="Low complexity" evidence="1">
    <location>
        <begin position="184"/>
        <end position="193"/>
    </location>
</feature>
<feature type="compositionally biased region" description="Polar residues" evidence="1">
    <location>
        <begin position="64"/>
        <end position="86"/>
    </location>
</feature>
<gene>
    <name evidence="2" type="ORF">B0A52_03551</name>
</gene>
<dbReference type="VEuPathDB" id="FungiDB:PV10_06140"/>
<comment type="caution">
    <text evidence="2">The sequence shown here is derived from an EMBL/GenBank/DDBJ whole genome shotgun (WGS) entry which is preliminary data.</text>
</comment>
<feature type="region of interest" description="Disordered" evidence="1">
    <location>
        <begin position="591"/>
        <end position="641"/>
    </location>
</feature>
<feature type="compositionally biased region" description="Basic and acidic residues" evidence="1">
    <location>
        <begin position="591"/>
        <end position="610"/>
    </location>
</feature>
<feature type="region of interest" description="Disordered" evidence="1">
    <location>
        <begin position="465"/>
        <end position="532"/>
    </location>
</feature>
<dbReference type="Proteomes" id="UP000288859">
    <property type="component" value="Unassembled WGS sequence"/>
</dbReference>
<evidence type="ECO:0000313" key="2">
    <source>
        <dbReference type="EMBL" id="RVX71185.1"/>
    </source>
</evidence>
<feature type="compositionally biased region" description="Low complexity" evidence="1">
    <location>
        <begin position="468"/>
        <end position="481"/>
    </location>
</feature>
<accession>A0A438N6B3</accession>
<feature type="compositionally biased region" description="Polar residues" evidence="1">
    <location>
        <begin position="220"/>
        <end position="229"/>
    </location>
</feature>
<feature type="compositionally biased region" description="Basic and acidic residues" evidence="1">
    <location>
        <begin position="484"/>
        <end position="514"/>
    </location>
</feature>
<feature type="compositionally biased region" description="Gly residues" evidence="1">
    <location>
        <begin position="615"/>
        <end position="641"/>
    </location>
</feature>
<dbReference type="Pfam" id="PF16294">
    <property type="entry name" value="RSB_motif"/>
    <property type="match status" value="1"/>
</dbReference>
<protein>
    <recommendedName>
        <fullName evidence="4">SAP domain-containing protein</fullName>
    </recommendedName>
</protein>
<dbReference type="PANTHER" id="PTHR47031">
    <property type="entry name" value="SAP DNA-BINDING DOMAIN-CONTAINING PROTEIN"/>
    <property type="match status" value="1"/>
</dbReference>
<dbReference type="Gene3D" id="1.10.720.30">
    <property type="entry name" value="SAP domain"/>
    <property type="match status" value="1"/>
</dbReference>
<feature type="compositionally biased region" description="Polar residues" evidence="1">
    <location>
        <begin position="131"/>
        <end position="140"/>
    </location>
</feature>
<feature type="region of interest" description="Disordered" evidence="1">
    <location>
        <begin position="44"/>
        <end position="331"/>
    </location>
</feature>
<feature type="compositionally biased region" description="Polar residues" evidence="1">
    <location>
        <begin position="285"/>
        <end position="297"/>
    </location>
</feature>
<dbReference type="InterPro" id="IPR034257">
    <property type="entry name" value="Acinus_RRM"/>
</dbReference>
<organism evidence="2 3">
    <name type="scientific">Exophiala mesophila</name>
    <name type="common">Black yeast-like fungus</name>
    <dbReference type="NCBI Taxonomy" id="212818"/>
    <lineage>
        <taxon>Eukaryota</taxon>
        <taxon>Fungi</taxon>
        <taxon>Dikarya</taxon>
        <taxon>Ascomycota</taxon>
        <taxon>Pezizomycotina</taxon>
        <taxon>Eurotiomycetes</taxon>
        <taxon>Chaetothyriomycetidae</taxon>
        <taxon>Chaetothyriales</taxon>
        <taxon>Herpotrichiellaceae</taxon>
        <taxon>Exophiala</taxon>
    </lineage>
</organism>
<dbReference type="CDD" id="cd12432">
    <property type="entry name" value="RRM_ACINU"/>
    <property type="match status" value="1"/>
</dbReference>
<dbReference type="OrthoDB" id="5348404at2759"/>
<proteinExistence type="predicted"/>
<reference evidence="2 3" key="1">
    <citation type="submission" date="2017-03" db="EMBL/GenBank/DDBJ databases">
        <title>Genomes of endolithic fungi from Antarctica.</title>
        <authorList>
            <person name="Coleine C."/>
            <person name="Masonjones S."/>
            <person name="Stajich J.E."/>
        </authorList>
    </citation>
    <scope>NUCLEOTIDE SEQUENCE [LARGE SCALE GENOMIC DNA]</scope>
    <source>
        <strain evidence="2 3">CCFEE 6314</strain>
    </source>
</reference>
<dbReference type="InterPro" id="IPR036361">
    <property type="entry name" value="SAP_dom_sf"/>
</dbReference>
<evidence type="ECO:0000313" key="3">
    <source>
        <dbReference type="Proteomes" id="UP000288859"/>
    </source>
</evidence>
<evidence type="ECO:0008006" key="4">
    <source>
        <dbReference type="Google" id="ProtNLM"/>
    </source>
</evidence>
<sequence length="641" mass="70154">MTDWSKLTVVNLKEECKARDIPLTGLKLKQHYIDKLQEYEAAEINGGDTDAGVEEAQIEESDKTSQQANGHETHQIPTTETNNQEPDPSVLEKSADPGASVVEEVQPAQPAQPEEDTTEQQDIKPNESDSSDAQGKTTSIPEPEDPKSGQTSPKTELQPPTHEQPILTLPPDEKQTEPSPEPTPTEATVAVTAEELKSKSESAESSEDQPPESKGEAAEDNQQPQTISDDPTVPSLPNEPSGVSDDPKNRRKRSHSPVPSSEEVARKRFRLSDVQENSKIETDSEGASNRGPQTQTPHDGEGAAASAGVDKSSEPPQSQDSPSQERDVTPAIHPATCSLYIRNFKRPLHVPTLRAHIAKMAQSRSDTSEADPITKYFVDLIRTHAFISFTSIAAASRVRTAMHETRFPDEPMREPLFVDFVPDDKIESWIEEETGSSNFGGRTPNRRFEVIYENGPDGVEAIFEEVGSRGPPRSSIPSRPSADYGRKDSLSHSTHPDRELLPPREDRRSEDHGRPAAPPAPPTGPRKSIGVGFKALDDLFPSTTAKPKLYYKPVSEEIAQARRELLSDLKDMGRSGEADMKRYSLERTSNGREDWVDKGPEFGRGKKGQDRLTGYRGGRFGGGGGGGYRGRGGDSWRGGGR</sequence>
<name>A0A438N6B3_EXOME</name>